<organism evidence="1 2">
    <name type="scientific">Trametes sanguinea</name>
    <dbReference type="NCBI Taxonomy" id="158606"/>
    <lineage>
        <taxon>Eukaryota</taxon>
        <taxon>Fungi</taxon>
        <taxon>Dikarya</taxon>
        <taxon>Basidiomycota</taxon>
        <taxon>Agaricomycotina</taxon>
        <taxon>Agaricomycetes</taxon>
        <taxon>Polyporales</taxon>
        <taxon>Polyporaceae</taxon>
        <taxon>Trametes</taxon>
    </lineage>
</organism>
<keyword evidence="2" id="KW-1185">Reference proteome</keyword>
<name>A0ACC1MGW1_9APHY</name>
<evidence type="ECO:0000313" key="2">
    <source>
        <dbReference type="Proteomes" id="UP001144978"/>
    </source>
</evidence>
<sequence>MAAHPSSSREGVDFMSRLGEHGERKVVALSGASCRLHPSRPLRVRLVLHPSSQPLPESPHQSSSEDVYTYGPDTDCGTITQSTLLHDVSFRLLVHATFMNMSSHTERVCTISIPLHILPPSAPLPEVESSIDEAYHKKHDKPPTRTVRQDDAEVPKLLLGLPPLDDTAEAGDREEDLDIPVSAMPIRMLVPGLADVLHALDEGLAHLRVRGELVDGHVEHIGGNCDDLIESSHDRVHRVIHQDTR</sequence>
<dbReference type="EMBL" id="JANSHE010006991">
    <property type="protein sequence ID" value="KAJ2965501.1"/>
    <property type="molecule type" value="Genomic_DNA"/>
</dbReference>
<evidence type="ECO:0000313" key="1">
    <source>
        <dbReference type="EMBL" id="KAJ2965501.1"/>
    </source>
</evidence>
<protein>
    <submittedName>
        <fullName evidence="1">Uncharacterized protein</fullName>
    </submittedName>
</protein>
<accession>A0ACC1MGW1</accession>
<gene>
    <name evidence="1" type="ORF">NUW54_g14099</name>
</gene>
<comment type="caution">
    <text evidence="1">The sequence shown here is derived from an EMBL/GenBank/DDBJ whole genome shotgun (WGS) entry which is preliminary data.</text>
</comment>
<proteinExistence type="predicted"/>
<dbReference type="Proteomes" id="UP001144978">
    <property type="component" value="Unassembled WGS sequence"/>
</dbReference>
<reference evidence="1" key="1">
    <citation type="submission" date="2022-08" db="EMBL/GenBank/DDBJ databases">
        <title>Genome Sequence of Pycnoporus sanguineus.</title>
        <authorList>
            <person name="Buettner E."/>
        </authorList>
    </citation>
    <scope>NUCLEOTIDE SEQUENCE</scope>
    <source>
        <strain evidence="1">CG-C14</strain>
    </source>
</reference>